<accession>A0AAE0DVK8</accession>
<feature type="transmembrane region" description="Helical" evidence="2">
    <location>
        <begin position="78"/>
        <end position="96"/>
    </location>
</feature>
<gene>
    <name evidence="3" type="ORF">Dsin_029470</name>
</gene>
<evidence type="ECO:0000313" key="3">
    <source>
        <dbReference type="EMBL" id="KAK3189909.1"/>
    </source>
</evidence>
<reference evidence="3" key="1">
    <citation type="journal article" date="2023" name="Plant J.">
        <title>Genome sequences and population genomics provide insights into the demographic history, inbreeding, and mutation load of two 'living fossil' tree species of Dipteronia.</title>
        <authorList>
            <person name="Feng Y."/>
            <person name="Comes H.P."/>
            <person name="Chen J."/>
            <person name="Zhu S."/>
            <person name="Lu R."/>
            <person name="Zhang X."/>
            <person name="Li P."/>
            <person name="Qiu J."/>
            <person name="Olsen K.M."/>
            <person name="Qiu Y."/>
        </authorList>
    </citation>
    <scope>NUCLEOTIDE SEQUENCE</scope>
    <source>
        <strain evidence="3">NBL</strain>
    </source>
</reference>
<dbReference type="Proteomes" id="UP001281410">
    <property type="component" value="Unassembled WGS sequence"/>
</dbReference>
<comment type="caution">
    <text evidence="3">The sequence shown here is derived from an EMBL/GenBank/DDBJ whole genome shotgun (WGS) entry which is preliminary data.</text>
</comment>
<name>A0AAE0DVK8_9ROSI</name>
<evidence type="ECO:0000256" key="2">
    <source>
        <dbReference type="SAM" id="Phobius"/>
    </source>
</evidence>
<dbReference type="PANTHER" id="PTHR34059">
    <property type="entry name" value="EXPRESSED PROTEIN"/>
    <property type="match status" value="1"/>
</dbReference>
<evidence type="ECO:0000256" key="1">
    <source>
        <dbReference type="SAM" id="MobiDB-lite"/>
    </source>
</evidence>
<protein>
    <submittedName>
        <fullName evidence="3">Uncharacterized protein</fullName>
    </submittedName>
</protein>
<dbReference type="EMBL" id="JANJYJ010000009">
    <property type="protein sequence ID" value="KAK3189909.1"/>
    <property type="molecule type" value="Genomic_DNA"/>
</dbReference>
<keyword evidence="4" id="KW-1185">Reference proteome</keyword>
<sequence length="300" mass="33871">MYNEFNLSLSDSCELGVSFENESPLLILDFGFLLNVAYYKCKLHCLHVSFSVSFLYFALFLVAIPLFHLRLLVSSAKIWELVHLLFIGVPVSYGLFCRRNVDADKSHTTNDDDDSELYVSRVFRVLIYEDRFDNSCGYGEKNMYQTLYSENYKASESLVDTSTGNSAMGEQKQIGSFNSELGFEYTHVGAQPVCSVSRYSESGLLMDRKSLNLPIRSLSSGDRNLSDGSESNSPSMGSSNSPYVGIDNEFGDMYPTNLENRFDETDSFSPWNWLSRSERMDFGKCGCYCCLSFAFKASID</sequence>
<evidence type="ECO:0000313" key="4">
    <source>
        <dbReference type="Proteomes" id="UP001281410"/>
    </source>
</evidence>
<feature type="compositionally biased region" description="Low complexity" evidence="1">
    <location>
        <begin position="226"/>
        <end position="242"/>
    </location>
</feature>
<dbReference type="AlphaFoldDB" id="A0AAE0DVK8"/>
<dbReference type="PANTHER" id="PTHR34059:SF6">
    <property type="entry name" value="DUF4408 DOMAIN-CONTAINING PROTEIN"/>
    <property type="match status" value="1"/>
</dbReference>
<keyword evidence="2" id="KW-0812">Transmembrane</keyword>
<organism evidence="3 4">
    <name type="scientific">Dipteronia sinensis</name>
    <dbReference type="NCBI Taxonomy" id="43782"/>
    <lineage>
        <taxon>Eukaryota</taxon>
        <taxon>Viridiplantae</taxon>
        <taxon>Streptophyta</taxon>
        <taxon>Embryophyta</taxon>
        <taxon>Tracheophyta</taxon>
        <taxon>Spermatophyta</taxon>
        <taxon>Magnoliopsida</taxon>
        <taxon>eudicotyledons</taxon>
        <taxon>Gunneridae</taxon>
        <taxon>Pentapetalae</taxon>
        <taxon>rosids</taxon>
        <taxon>malvids</taxon>
        <taxon>Sapindales</taxon>
        <taxon>Sapindaceae</taxon>
        <taxon>Hippocastanoideae</taxon>
        <taxon>Acereae</taxon>
        <taxon>Dipteronia</taxon>
    </lineage>
</organism>
<feature type="region of interest" description="Disordered" evidence="1">
    <location>
        <begin position="219"/>
        <end position="242"/>
    </location>
</feature>
<proteinExistence type="predicted"/>
<keyword evidence="2" id="KW-1133">Transmembrane helix</keyword>
<feature type="transmembrane region" description="Helical" evidence="2">
    <location>
        <begin position="53"/>
        <end position="72"/>
    </location>
</feature>
<keyword evidence="2" id="KW-0472">Membrane</keyword>